<evidence type="ECO:0000259" key="13">
    <source>
        <dbReference type="PROSITE" id="PS50157"/>
    </source>
</evidence>
<dbReference type="SMART" id="SM00225">
    <property type="entry name" value="BTB"/>
    <property type="match status" value="1"/>
</dbReference>
<feature type="compositionally biased region" description="Basic and acidic residues" evidence="11">
    <location>
        <begin position="192"/>
        <end position="205"/>
    </location>
</feature>
<protein>
    <recommendedName>
        <fullName evidence="16">Zinc finger and BTB domain-containing protein 34</fullName>
    </recommendedName>
</protein>
<dbReference type="GO" id="GO:0000981">
    <property type="term" value="F:DNA-binding transcription factor activity, RNA polymerase II-specific"/>
    <property type="evidence" value="ECO:0007669"/>
    <property type="project" value="TreeGrafter"/>
</dbReference>
<dbReference type="PROSITE" id="PS50097">
    <property type="entry name" value="BTB"/>
    <property type="match status" value="1"/>
</dbReference>
<feature type="domain" description="C2H2-type" evidence="13">
    <location>
        <begin position="382"/>
        <end position="409"/>
    </location>
</feature>
<reference evidence="14" key="1">
    <citation type="journal article" date="2023" name="Science">
        <title>Genome structures resolve the early diversification of teleost fishes.</title>
        <authorList>
            <person name="Parey E."/>
            <person name="Louis A."/>
            <person name="Montfort J."/>
            <person name="Bouchez O."/>
            <person name="Roques C."/>
            <person name="Iampietro C."/>
            <person name="Lluch J."/>
            <person name="Castinel A."/>
            <person name="Donnadieu C."/>
            <person name="Desvignes T."/>
            <person name="Floi Bucao C."/>
            <person name="Jouanno E."/>
            <person name="Wen M."/>
            <person name="Mejri S."/>
            <person name="Dirks R."/>
            <person name="Jansen H."/>
            <person name="Henkel C."/>
            <person name="Chen W.J."/>
            <person name="Zahm M."/>
            <person name="Cabau C."/>
            <person name="Klopp C."/>
            <person name="Thompson A.W."/>
            <person name="Robinson-Rechavi M."/>
            <person name="Braasch I."/>
            <person name="Lecointre G."/>
            <person name="Bobe J."/>
            <person name="Postlethwait J.H."/>
            <person name="Berthelot C."/>
            <person name="Roest Crollius H."/>
            <person name="Guiguen Y."/>
        </authorList>
    </citation>
    <scope>NUCLEOTIDE SEQUENCE</scope>
    <source>
        <strain evidence="14">WJC10195</strain>
    </source>
</reference>
<dbReference type="FunFam" id="3.30.160.60:FF:000119">
    <property type="entry name" value="Zinc finger and BTB domain containing 37"/>
    <property type="match status" value="1"/>
</dbReference>
<dbReference type="Pfam" id="PF00096">
    <property type="entry name" value="zf-C2H2"/>
    <property type="match status" value="3"/>
</dbReference>
<gene>
    <name evidence="14" type="ORF">SKAU_G00277730</name>
</gene>
<dbReference type="EMBL" id="JAINUF010000011">
    <property type="protein sequence ID" value="KAJ8346372.1"/>
    <property type="molecule type" value="Genomic_DNA"/>
</dbReference>
<organism evidence="14 15">
    <name type="scientific">Synaphobranchus kaupii</name>
    <name type="common">Kaup's arrowtooth eel</name>
    <dbReference type="NCBI Taxonomy" id="118154"/>
    <lineage>
        <taxon>Eukaryota</taxon>
        <taxon>Metazoa</taxon>
        <taxon>Chordata</taxon>
        <taxon>Craniata</taxon>
        <taxon>Vertebrata</taxon>
        <taxon>Euteleostomi</taxon>
        <taxon>Actinopterygii</taxon>
        <taxon>Neopterygii</taxon>
        <taxon>Teleostei</taxon>
        <taxon>Anguilliformes</taxon>
        <taxon>Synaphobranchidae</taxon>
        <taxon>Synaphobranchus</taxon>
    </lineage>
</organism>
<dbReference type="InterPro" id="IPR013087">
    <property type="entry name" value="Znf_C2H2_type"/>
</dbReference>
<keyword evidence="4 10" id="KW-0863">Zinc-finger</keyword>
<evidence type="ECO:0000259" key="12">
    <source>
        <dbReference type="PROSITE" id="PS50097"/>
    </source>
</evidence>
<dbReference type="PROSITE" id="PS50157">
    <property type="entry name" value="ZINC_FINGER_C2H2_2"/>
    <property type="match status" value="3"/>
</dbReference>
<feature type="domain" description="C2H2-type" evidence="13">
    <location>
        <begin position="354"/>
        <end position="381"/>
    </location>
</feature>
<keyword evidence="15" id="KW-1185">Reference proteome</keyword>
<keyword evidence="7" id="KW-0238">DNA-binding</keyword>
<feature type="region of interest" description="Disordered" evidence="11">
    <location>
        <begin position="434"/>
        <end position="482"/>
    </location>
</feature>
<keyword evidence="6" id="KW-0805">Transcription regulation</keyword>
<evidence type="ECO:0000313" key="15">
    <source>
        <dbReference type="Proteomes" id="UP001152622"/>
    </source>
</evidence>
<dbReference type="InterPro" id="IPR036236">
    <property type="entry name" value="Znf_C2H2_sf"/>
</dbReference>
<keyword evidence="5" id="KW-0862">Zinc</keyword>
<name>A0A9Q1ILJ2_SYNKA</name>
<evidence type="ECO:0000256" key="3">
    <source>
        <dbReference type="ARBA" id="ARBA00022737"/>
    </source>
</evidence>
<feature type="region of interest" description="Disordered" evidence="11">
    <location>
        <begin position="184"/>
        <end position="209"/>
    </location>
</feature>
<dbReference type="FunFam" id="3.30.160.60:FF:000364">
    <property type="entry name" value="Zinc finger and BTB domain-containing protein 34"/>
    <property type="match status" value="1"/>
</dbReference>
<keyword evidence="3" id="KW-0677">Repeat</keyword>
<evidence type="ECO:0000256" key="2">
    <source>
        <dbReference type="ARBA" id="ARBA00022723"/>
    </source>
</evidence>
<dbReference type="PROSITE" id="PS00028">
    <property type="entry name" value="ZINC_FINGER_C2H2_1"/>
    <property type="match status" value="3"/>
</dbReference>
<dbReference type="PANTHER" id="PTHR46105">
    <property type="entry name" value="AGAP004733-PA"/>
    <property type="match status" value="1"/>
</dbReference>
<dbReference type="Pfam" id="PF00651">
    <property type="entry name" value="BTB"/>
    <property type="match status" value="1"/>
</dbReference>
<dbReference type="GO" id="GO:0005634">
    <property type="term" value="C:nucleus"/>
    <property type="evidence" value="ECO:0007669"/>
    <property type="project" value="UniProtKB-SubCell"/>
</dbReference>
<evidence type="ECO:0000256" key="7">
    <source>
        <dbReference type="ARBA" id="ARBA00023125"/>
    </source>
</evidence>
<dbReference type="CDD" id="cd18220">
    <property type="entry name" value="BTB_POZ_ZBTB34"/>
    <property type="match status" value="1"/>
</dbReference>
<evidence type="ECO:0000256" key="9">
    <source>
        <dbReference type="ARBA" id="ARBA00023242"/>
    </source>
</evidence>
<evidence type="ECO:0000256" key="4">
    <source>
        <dbReference type="ARBA" id="ARBA00022771"/>
    </source>
</evidence>
<dbReference type="InterPro" id="IPR000210">
    <property type="entry name" value="BTB/POZ_dom"/>
</dbReference>
<dbReference type="AlphaFoldDB" id="A0A9Q1ILJ2"/>
<dbReference type="FunFam" id="3.30.160.60:FF:000422">
    <property type="entry name" value="Zinc finger and BTB domain containing 37"/>
    <property type="match status" value="1"/>
</dbReference>
<keyword evidence="2" id="KW-0479">Metal-binding</keyword>
<sequence>MDEACGLVEFDVPEFSSGVLSQLNELRLQGKLCDIVVHIQGQPFRAHKAVLAASSPYFRDHSALGTMSGLSISVIKSPEVFERLLAFCYTGRMSLRLRDVVSFLTAASFLQMQDVIDRCTRILEGLHSKISLPPGGCPGKAGRTHGAGHNGVGEEAEEERNVFSDPSPAHFSPVPTHLLRKEAVGRRGQGRHPAEEECQSDRGSSDGEAELEQVELIGRDGQVMDVRVKLEREGDDANSSDIGGYPVEMADGEQVLAVSVGSSVLQPAVYPYPTPAPAHTPTGHARHGKPSPSRSLLGGYYSNRGRPKRASVLAAVVGEGMGVDQKEGLENDVRERSLRAQWGGSPYGPHGDRLVCVYCGKSFNQKGSLDRHMRLHMGITPFACVFCGKRYTRKDQLEYHIRGHTDNKPFSCHLCGKSFPFQGTLNQHLRKKHLTAAPSDSPEAPLNDPDDAPPPEPRPRLLYEPPPPPGSNNSKESPNASP</sequence>
<accession>A0A9Q1ILJ2</accession>
<evidence type="ECO:0000256" key="6">
    <source>
        <dbReference type="ARBA" id="ARBA00023015"/>
    </source>
</evidence>
<feature type="region of interest" description="Disordered" evidence="11">
    <location>
        <begin position="275"/>
        <end position="303"/>
    </location>
</feature>
<dbReference type="InterPro" id="IPR050457">
    <property type="entry name" value="ZnFinger_BTB_dom_contain"/>
</dbReference>
<dbReference type="SUPFAM" id="SSF54695">
    <property type="entry name" value="POZ domain"/>
    <property type="match status" value="1"/>
</dbReference>
<keyword evidence="8" id="KW-0804">Transcription</keyword>
<dbReference type="SUPFAM" id="SSF57667">
    <property type="entry name" value="beta-beta-alpha zinc fingers"/>
    <property type="match status" value="2"/>
</dbReference>
<dbReference type="PANTHER" id="PTHR46105:SF26">
    <property type="entry name" value="ZINC FINGER AND BTB DOMAIN CONTAINING 34"/>
    <property type="match status" value="1"/>
</dbReference>
<dbReference type="GO" id="GO:0008270">
    <property type="term" value="F:zinc ion binding"/>
    <property type="evidence" value="ECO:0007669"/>
    <property type="project" value="UniProtKB-KW"/>
</dbReference>
<feature type="region of interest" description="Disordered" evidence="11">
    <location>
        <begin position="134"/>
        <end position="158"/>
    </location>
</feature>
<dbReference type="OrthoDB" id="10261408at2759"/>
<evidence type="ECO:0008006" key="16">
    <source>
        <dbReference type="Google" id="ProtNLM"/>
    </source>
</evidence>
<comment type="caution">
    <text evidence="14">The sequence shown here is derived from an EMBL/GenBank/DDBJ whole genome shotgun (WGS) entry which is preliminary data.</text>
</comment>
<keyword evidence="9" id="KW-0539">Nucleus</keyword>
<evidence type="ECO:0000313" key="14">
    <source>
        <dbReference type="EMBL" id="KAJ8346372.1"/>
    </source>
</evidence>
<evidence type="ECO:0000256" key="11">
    <source>
        <dbReference type="SAM" id="MobiDB-lite"/>
    </source>
</evidence>
<proteinExistence type="predicted"/>
<dbReference type="Proteomes" id="UP001152622">
    <property type="component" value="Chromosome 11"/>
</dbReference>
<evidence type="ECO:0000256" key="10">
    <source>
        <dbReference type="PROSITE-ProRule" id="PRU00042"/>
    </source>
</evidence>
<evidence type="ECO:0000256" key="1">
    <source>
        <dbReference type="ARBA" id="ARBA00004123"/>
    </source>
</evidence>
<dbReference type="FunFam" id="3.30.710.10:FF:000009">
    <property type="entry name" value="Zinc finger and BTB domain-containing 37"/>
    <property type="match status" value="1"/>
</dbReference>
<comment type="subcellular location">
    <subcellularLocation>
        <location evidence="1">Nucleus</location>
    </subcellularLocation>
</comment>
<dbReference type="InterPro" id="IPR011333">
    <property type="entry name" value="SKP1/BTB/POZ_sf"/>
</dbReference>
<evidence type="ECO:0000256" key="5">
    <source>
        <dbReference type="ARBA" id="ARBA00022833"/>
    </source>
</evidence>
<feature type="compositionally biased region" description="Polar residues" evidence="11">
    <location>
        <begin position="471"/>
        <end position="482"/>
    </location>
</feature>
<dbReference type="Gene3D" id="3.30.710.10">
    <property type="entry name" value="Potassium Channel Kv1.1, Chain A"/>
    <property type="match status" value="1"/>
</dbReference>
<evidence type="ECO:0000256" key="8">
    <source>
        <dbReference type="ARBA" id="ARBA00023163"/>
    </source>
</evidence>
<feature type="domain" description="C2H2-type" evidence="13">
    <location>
        <begin position="410"/>
        <end position="438"/>
    </location>
</feature>
<feature type="domain" description="BTB" evidence="12">
    <location>
        <begin position="33"/>
        <end position="97"/>
    </location>
</feature>
<dbReference type="SMART" id="SM00355">
    <property type="entry name" value="ZnF_C2H2"/>
    <property type="match status" value="3"/>
</dbReference>
<dbReference type="GO" id="GO:0000978">
    <property type="term" value="F:RNA polymerase II cis-regulatory region sequence-specific DNA binding"/>
    <property type="evidence" value="ECO:0007669"/>
    <property type="project" value="TreeGrafter"/>
</dbReference>
<dbReference type="Gene3D" id="3.30.160.60">
    <property type="entry name" value="Classic Zinc Finger"/>
    <property type="match status" value="3"/>
</dbReference>